<comment type="similarity">
    <text evidence="2">Belongs to the UTP6 family.</text>
</comment>
<proteinExistence type="inferred from homology"/>
<dbReference type="OrthoDB" id="28112at2759"/>
<comment type="subcellular location">
    <subcellularLocation>
        <location evidence="1">Nucleus</location>
        <location evidence="1">Nucleolus</location>
    </subcellularLocation>
</comment>
<name>E2AAN7_CAMFO</name>
<feature type="domain" description="U3 small nucleolar RNA-associated protein 6 homolog C-terminal" evidence="7">
    <location>
        <begin position="300"/>
        <end position="566"/>
    </location>
</feature>
<reference evidence="8 9" key="1">
    <citation type="journal article" date="2010" name="Science">
        <title>Genomic comparison of the ants Camponotus floridanus and Harpegnathos saltator.</title>
        <authorList>
            <person name="Bonasio R."/>
            <person name="Zhang G."/>
            <person name="Ye C."/>
            <person name="Mutti N.S."/>
            <person name="Fang X."/>
            <person name="Qin N."/>
            <person name="Donahue G."/>
            <person name="Yang P."/>
            <person name="Li Q."/>
            <person name="Li C."/>
            <person name="Zhang P."/>
            <person name="Huang Z."/>
            <person name="Berger S.L."/>
            <person name="Reinberg D."/>
            <person name="Wang J."/>
            <person name="Liebig J."/>
        </authorList>
    </citation>
    <scope>NUCLEOTIDE SEQUENCE [LARGE SCALE GENOMIC DNA]</scope>
    <source>
        <strain evidence="9">C129</strain>
    </source>
</reference>
<dbReference type="InterPro" id="IPR056907">
    <property type="entry name" value="UTP6_C"/>
</dbReference>
<dbReference type="Gene3D" id="1.25.40.10">
    <property type="entry name" value="Tetratricopeptide repeat domain"/>
    <property type="match status" value="3"/>
</dbReference>
<dbReference type="OMA" id="CKQWNAK"/>
<dbReference type="PANTHER" id="PTHR23271:SF1">
    <property type="entry name" value="U3 SMALL NUCLEOLAR RNA-ASSOCIATED PROTEIN 6 HOMOLOG"/>
    <property type="match status" value="1"/>
</dbReference>
<dbReference type="AlphaFoldDB" id="E2AAN7"/>
<sequence length="589" mass="70427">MAEFVEKRCQDMIPQLEQMKRIKLFDKNEIRNISKKLKEHEYKIQRQTKCKEDYLRYIQYEMDLLKLIKQRRDKYGINQNKSDIEFAITAKMNKLYEDAICNFQDDIRFWIAYVKFCKHIHSYSNISKILNKMLQVNRDKPKCWHIVAHWELEENKNKQSARQYLLRGLEIHPDSQLLLELENRLTVAPNNSENNESKEDNLAMENDEIPFSLRTAYIVYQQAFECIKNVKFIIELLNIAKEYNDTEKLQKKIISDMIREYTLEPLMWDTMARRELQGLNDIPMEIENSEQTSLRDRITSCTKVYQTAVKKIKNEEMWSLYIECLLEINHDLQSLRNFKRKLLKTALMQAHQAKKLNEKYYLHWIDMLNVDKERDENARKKFFEVLCEATDIIPNSVNLWHARISHLLQSGQEKEVDAIFPKMTQILEEQALPLWKMRILHSQIRSSKEAEENFRAALEVHPLIANGIRPIWLEWLVLTKGIRAAREEYKKLVLQPPNSLEFHMKMIALEYLQPEISLKHMRYVYDVMTHQFGAENMSIWIDYCSFEMKHGDPKKPGEIYKRAINVLNRNLIETFMEDYGILLTKFPAK</sequence>
<dbReference type="InterPro" id="IPR013949">
    <property type="entry name" value="Utp6"/>
</dbReference>
<dbReference type="Pfam" id="PF24892">
    <property type="entry name" value="UTP6_C"/>
    <property type="match status" value="1"/>
</dbReference>
<evidence type="ECO:0000259" key="6">
    <source>
        <dbReference type="Pfam" id="PF08640"/>
    </source>
</evidence>
<dbReference type="GO" id="GO:0000462">
    <property type="term" value="P:maturation of SSU-rRNA from tricistronic rRNA transcript (SSU-rRNA, 5.8S rRNA, LSU-rRNA)"/>
    <property type="evidence" value="ECO:0007669"/>
    <property type="project" value="InterPro"/>
</dbReference>
<evidence type="ECO:0000313" key="8">
    <source>
        <dbReference type="EMBL" id="EFN69487.1"/>
    </source>
</evidence>
<evidence type="ECO:0000313" key="9">
    <source>
        <dbReference type="Proteomes" id="UP000000311"/>
    </source>
</evidence>
<keyword evidence="3" id="KW-0698">rRNA processing</keyword>
<dbReference type="InParanoid" id="E2AAN7"/>
<keyword evidence="9" id="KW-1185">Reference proteome</keyword>
<evidence type="ECO:0000256" key="2">
    <source>
        <dbReference type="ARBA" id="ARBA00010734"/>
    </source>
</evidence>
<dbReference type="GO" id="GO:0034388">
    <property type="term" value="C:Pwp2p-containing subcomplex of 90S preribosome"/>
    <property type="evidence" value="ECO:0007669"/>
    <property type="project" value="TreeGrafter"/>
</dbReference>
<evidence type="ECO:0000256" key="3">
    <source>
        <dbReference type="ARBA" id="ARBA00022552"/>
    </source>
</evidence>
<feature type="domain" description="U3 small nucleolar RNA-associated protein 6 N-terminal" evidence="6">
    <location>
        <begin position="10"/>
        <end position="90"/>
    </location>
</feature>
<dbReference type="InterPro" id="IPR055347">
    <property type="entry name" value="UTP6_N"/>
</dbReference>
<dbReference type="Pfam" id="PF08640">
    <property type="entry name" value="U3_assoc_6"/>
    <property type="match status" value="1"/>
</dbReference>
<dbReference type="InterPro" id="IPR003107">
    <property type="entry name" value="HAT"/>
</dbReference>
<dbReference type="GO" id="GO:0030515">
    <property type="term" value="F:snoRNA binding"/>
    <property type="evidence" value="ECO:0007669"/>
    <property type="project" value="InterPro"/>
</dbReference>
<evidence type="ECO:0000256" key="4">
    <source>
        <dbReference type="ARBA" id="ARBA00022737"/>
    </source>
</evidence>
<dbReference type="SMART" id="SM00386">
    <property type="entry name" value="HAT"/>
    <property type="match status" value="6"/>
</dbReference>
<dbReference type="Proteomes" id="UP000000311">
    <property type="component" value="Unassembled WGS sequence"/>
</dbReference>
<dbReference type="InterPro" id="IPR011990">
    <property type="entry name" value="TPR-like_helical_dom_sf"/>
</dbReference>
<dbReference type="PANTHER" id="PTHR23271">
    <property type="entry name" value="HEPATOCELLULAR CARCINOMA-ASSOCIATED ANTIGEN 66"/>
    <property type="match status" value="1"/>
</dbReference>
<dbReference type="GO" id="GO:0032040">
    <property type="term" value="C:small-subunit processome"/>
    <property type="evidence" value="ECO:0007669"/>
    <property type="project" value="TreeGrafter"/>
</dbReference>
<evidence type="ECO:0000256" key="5">
    <source>
        <dbReference type="ARBA" id="ARBA00023242"/>
    </source>
</evidence>
<evidence type="ECO:0000256" key="1">
    <source>
        <dbReference type="ARBA" id="ARBA00004604"/>
    </source>
</evidence>
<protein>
    <submittedName>
        <fullName evidence="8">U3 small nucleolar RNA-associated protein 6-like protein</fullName>
    </submittedName>
</protein>
<dbReference type="FunCoup" id="E2AAN7">
    <property type="interactions" value="1295"/>
</dbReference>
<dbReference type="EMBL" id="GL438137">
    <property type="protein sequence ID" value="EFN69487.1"/>
    <property type="molecule type" value="Genomic_DNA"/>
</dbReference>
<dbReference type="STRING" id="104421.E2AAN7"/>
<dbReference type="SUPFAM" id="SSF48452">
    <property type="entry name" value="TPR-like"/>
    <property type="match status" value="2"/>
</dbReference>
<keyword evidence="4" id="KW-0677">Repeat</keyword>
<organism evidence="9">
    <name type="scientific">Camponotus floridanus</name>
    <name type="common">Florida carpenter ant</name>
    <dbReference type="NCBI Taxonomy" id="104421"/>
    <lineage>
        <taxon>Eukaryota</taxon>
        <taxon>Metazoa</taxon>
        <taxon>Ecdysozoa</taxon>
        <taxon>Arthropoda</taxon>
        <taxon>Hexapoda</taxon>
        <taxon>Insecta</taxon>
        <taxon>Pterygota</taxon>
        <taxon>Neoptera</taxon>
        <taxon>Endopterygota</taxon>
        <taxon>Hymenoptera</taxon>
        <taxon>Apocrita</taxon>
        <taxon>Aculeata</taxon>
        <taxon>Formicoidea</taxon>
        <taxon>Formicidae</taxon>
        <taxon>Formicinae</taxon>
        <taxon>Camponotus</taxon>
    </lineage>
</organism>
<accession>E2AAN7</accession>
<keyword evidence="5" id="KW-0539">Nucleus</keyword>
<evidence type="ECO:0000259" key="7">
    <source>
        <dbReference type="Pfam" id="PF24892"/>
    </source>
</evidence>
<gene>
    <name evidence="8" type="ORF">EAG_11544</name>
</gene>